<dbReference type="EMBL" id="CP041040">
    <property type="protein sequence ID" value="QDE33850.1"/>
    <property type="molecule type" value="Genomic_DNA"/>
</dbReference>
<gene>
    <name evidence="2" type="ORF">FIV50_03045</name>
</gene>
<evidence type="ECO:0000259" key="1">
    <source>
        <dbReference type="Pfam" id="PF01408"/>
    </source>
</evidence>
<dbReference type="Gene3D" id="3.30.360.10">
    <property type="entry name" value="Dihydrodipicolinate Reductase, domain 2"/>
    <property type="match status" value="1"/>
</dbReference>
<dbReference type="InterPro" id="IPR052515">
    <property type="entry name" value="Gfo/Idh/MocA_Oxidoreductase"/>
</dbReference>
<accession>A0A4Y5YM13</accession>
<organism evidence="2 3">
    <name type="scientific">Microbacterium foliorum</name>
    <dbReference type="NCBI Taxonomy" id="104336"/>
    <lineage>
        <taxon>Bacteria</taxon>
        <taxon>Bacillati</taxon>
        <taxon>Actinomycetota</taxon>
        <taxon>Actinomycetes</taxon>
        <taxon>Micrococcales</taxon>
        <taxon>Microbacteriaceae</taxon>
        <taxon>Microbacterium</taxon>
    </lineage>
</organism>
<dbReference type="InterPro" id="IPR036291">
    <property type="entry name" value="NAD(P)-bd_dom_sf"/>
</dbReference>
<reference evidence="2 3" key="1">
    <citation type="submission" date="2019-06" db="EMBL/GenBank/DDBJ databases">
        <title>Complete genome of Microbacterium foliorum M2.</title>
        <authorList>
            <person name="Cao G."/>
        </authorList>
    </citation>
    <scope>NUCLEOTIDE SEQUENCE [LARGE SCALE GENOMIC DNA]</scope>
    <source>
        <strain evidence="2 3">M2</strain>
    </source>
</reference>
<protein>
    <submittedName>
        <fullName evidence="2">Gfo/Idh/MocA family oxidoreductase</fullName>
    </submittedName>
</protein>
<dbReference type="GO" id="GO:0000166">
    <property type="term" value="F:nucleotide binding"/>
    <property type="evidence" value="ECO:0007669"/>
    <property type="project" value="InterPro"/>
</dbReference>
<feature type="domain" description="Gfo/Idh/MocA-like oxidoreductase N-terminal" evidence="1">
    <location>
        <begin position="15"/>
        <end position="131"/>
    </location>
</feature>
<evidence type="ECO:0000313" key="3">
    <source>
        <dbReference type="Proteomes" id="UP000316125"/>
    </source>
</evidence>
<dbReference type="OrthoDB" id="9812981at2"/>
<dbReference type="PANTHER" id="PTHR43249:SF1">
    <property type="entry name" value="D-GLUCOSIDE 3-DEHYDROGENASE"/>
    <property type="match status" value="1"/>
</dbReference>
<dbReference type="AlphaFoldDB" id="A0A4Y5YM13"/>
<dbReference type="Gene3D" id="3.40.50.720">
    <property type="entry name" value="NAD(P)-binding Rossmann-like Domain"/>
    <property type="match status" value="1"/>
</dbReference>
<evidence type="ECO:0000313" key="2">
    <source>
        <dbReference type="EMBL" id="QDE33850.1"/>
    </source>
</evidence>
<dbReference type="PANTHER" id="PTHR43249">
    <property type="entry name" value="UDP-N-ACETYL-2-AMINO-2-DEOXY-D-GLUCURONATE OXIDASE"/>
    <property type="match status" value="1"/>
</dbReference>
<name>A0A4Y5YM13_9MICO</name>
<dbReference type="Pfam" id="PF01408">
    <property type="entry name" value="GFO_IDH_MocA"/>
    <property type="match status" value="1"/>
</dbReference>
<proteinExistence type="predicted"/>
<dbReference type="Proteomes" id="UP000316125">
    <property type="component" value="Chromosome"/>
</dbReference>
<sequence length="372" mass="39321">MDGHPGRLHTMIHDVLLVGARGFGASHLRNLERLSDRARLVAVADPAGAPVEGFGADAPAYPSLDAALSAGVRPDVIIIATPTGTHHSLALAALAAGADVYLEKPPVATMSQFVDLLAAEQASGRSVQIGFQSFGSHALADLATLGTPTSVATWATWSRDAAYWTRSAWAGKRLLDGVPIVDGVVTNPLAHAVATALRIGGARRREDVESIELELFRANEIEADDTSSLRVTLRDGRRVTAALTLASPEQAAPLIEVHTREADVLFAYTSDELTYPDGRVERTGRTDLVEQLFDHREHSTPLAAPLIECGAFMAVLEAVRTAPSPAPVPASEITILTDREAPLSTIDGIQEIVERAARSGALFSEVGAAFAV</sequence>
<dbReference type="SUPFAM" id="SSF51735">
    <property type="entry name" value="NAD(P)-binding Rossmann-fold domains"/>
    <property type="match status" value="1"/>
</dbReference>
<dbReference type="InterPro" id="IPR000683">
    <property type="entry name" value="Gfo/Idh/MocA-like_OxRdtase_N"/>
</dbReference>